<reference evidence="1 2" key="1">
    <citation type="journal article" date="2014" name="Genome Announc.">
        <title>Draft Genome Sequence of Xylella fastidiosa Pear Leaf Scorch Strain in Taiwan.</title>
        <authorList>
            <person name="Su C.C."/>
            <person name="Deng W.L."/>
            <person name="Jan F.J."/>
            <person name="Chang C.J."/>
            <person name="Huang H."/>
            <person name="Chen J."/>
        </authorList>
    </citation>
    <scope>NUCLEOTIDE SEQUENCE [LARGE SCALE GENOMIC DNA]</scope>
    <source>
        <strain evidence="1 2">PLS229</strain>
    </source>
</reference>
<organism evidence="1 2">
    <name type="scientific">Xylella taiwanensis</name>
    <dbReference type="NCBI Taxonomy" id="1444770"/>
    <lineage>
        <taxon>Bacteria</taxon>
        <taxon>Pseudomonadati</taxon>
        <taxon>Pseudomonadota</taxon>
        <taxon>Gammaproteobacteria</taxon>
        <taxon>Lysobacterales</taxon>
        <taxon>Lysobacteraceae</taxon>
        <taxon>Xylella</taxon>
    </lineage>
</organism>
<dbReference type="Proteomes" id="UP000020406">
    <property type="component" value="Unassembled WGS sequence"/>
</dbReference>
<dbReference type="EMBL" id="JDSQ01000007">
    <property type="protein sequence ID" value="EWS78506.1"/>
    <property type="molecule type" value="Genomic_DNA"/>
</dbReference>
<sequence>MPHSNFIESEWPHVPINLGDIRRTERTHLNMHWHAHTVFKLQRRLNRLSSNTSLTKRHQHHMGAARPQYHLTVWRHLQALVEHAHVEHPI</sequence>
<gene>
    <name evidence="1" type="ORF">AF72_05860</name>
</gene>
<protein>
    <submittedName>
        <fullName evidence="1">Uncharacterized protein</fullName>
    </submittedName>
</protein>
<comment type="caution">
    <text evidence="1">The sequence shown here is derived from an EMBL/GenBank/DDBJ whole genome shotgun (WGS) entry which is preliminary data.</text>
</comment>
<dbReference type="KEGG" id="xtw:AB672_03100"/>
<proteinExistence type="predicted"/>
<evidence type="ECO:0000313" key="2">
    <source>
        <dbReference type="Proteomes" id="UP000020406"/>
    </source>
</evidence>
<dbReference type="AlphaFoldDB" id="Z9JL21"/>
<name>Z9JL21_9GAMM</name>
<evidence type="ECO:0000313" key="1">
    <source>
        <dbReference type="EMBL" id="EWS78506.1"/>
    </source>
</evidence>
<accession>Z9JL21</accession>